<feature type="transmembrane region" description="Helical" evidence="1">
    <location>
        <begin position="338"/>
        <end position="359"/>
    </location>
</feature>
<evidence type="ECO:0008006" key="4">
    <source>
        <dbReference type="Google" id="ProtNLM"/>
    </source>
</evidence>
<keyword evidence="1" id="KW-1133">Transmembrane helix</keyword>
<feature type="transmembrane region" description="Helical" evidence="1">
    <location>
        <begin position="171"/>
        <end position="189"/>
    </location>
</feature>
<feature type="transmembrane region" description="Helical" evidence="1">
    <location>
        <begin position="371"/>
        <end position="403"/>
    </location>
</feature>
<comment type="caution">
    <text evidence="2">The sequence shown here is derived from an EMBL/GenBank/DDBJ whole genome shotgun (WGS) entry which is preliminary data.</text>
</comment>
<keyword evidence="1" id="KW-0812">Transmembrane</keyword>
<feature type="transmembrane region" description="Helical" evidence="1">
    <location>
        <begin position="12"/>
        <end position="30"/>
    </location>
</feature>
<dbReference type="EMBL" id="JACGEP010000007">
    <property type="protein sequence ID" value="MBN3050469.1"/>
    <property type="molecule type" value="Genomic_DNA"/>
</dbReference>
<name>A0AAE3BDJ4_9GAMM</name>
<feature type="transmembrane region" description="Helical" evidence="1">
    <location>
        <begin position="42"/>
        <end position="62"/>
    </location>
</feature>
<dbReference type="RefSeq" id="WP_205558959.1">
    <property type="nucleotide sequence ID" value="NZ_JACGEP010000007.1"/>
</dbReference>
<feature type="transmembrane region" description="Helical" evidence="1">
    <location>
        <begin position="196"/>
        <end position="226"/>
    </location>
</feature>
<proteinExistence type="predicted"/>
<protein>
    <recommendedName>
        <fullName evidence="4">Wzy</fullName>
    </recommendedName>
</protein>
<feature type="transmembrane region" description="Helical" evidence="1">
    <location>
        <begin position="232"/>
        <end position="252"/>
    </location>
</feature>
<keyword evidence="1" id="KW-0472">Membrane</keyword>
<reference evidence="2" key="1">
    <citation type="submission" date="2020-07" db="EMBL/GenBank/DDBJ databases">
        <title>A pangenomic view of the genus Pectobacterium provides insights into genome organization, phylogeny, and virulence.</title>
        <authorList>
            <person name="Jonkheer E."/>
            <person name="Brankovics B."/>
            <person name="Houwers I."/>
            <person name="Van Der Wolf J."/>
            <person name="Bonants P."/>
            <person name="Vreeburg R."/>
            <person name="Bollema R."/>
            <person name="De Haan J."/>
            <person name="Berke L."/>
            <person name="De Ridder D."/>
            <person name="Smit S."/>
            <person name="Van Der Lee T.A.J."/>
        </authorList>
    </citation>
    <scope>NUCLEOTIDE SEQUENCE</scope>
    <source>
        <strain evidence="2">NAK:433</strain>
    </source>
</reference>
<evidence type="ECO:0000313" key="3">
    <source>
        <dbReference type="Proteomes" id="UP000768524"/>
    </source>
</evidence>
<organism evidence="2 3">
    <name type="scientific">Pectobacterium brasiliense</name>
    <dbReference type="NCBI Taxonomy" id="180957"/>
    <lineage>
        <taxon>Bacteria</taxon>
        <taxon>Pseudomonadati</taxon>
        <taxon>Pseudomonadota</taxon>
        <taxon>Gammaproteobacteria</taxon>
        <taxon>Enterobacterales</taxon>
        <taxon>Pectobacteriaceae</taxon>
        <taxon>Pectobacterium</taxon>
    </lineage>
</organism>
<dbReference type="AlphaFoldDB" id="A0AAE3BDJ4"/>
<evidence type="ECO:0000256" key="1">
    <source>
        <dbReference type="SAM" id="Phobius"/>
    </source>
</evidence>
<feature type="transmembrane region" description="Helical" evidence="1">
    <location>
        <begin position="98"/>
        <end position="114"/>
    </location>
</feature>
<feature type="transmembrane region" description="Helical" evidence="1">
    <location>
        <begin position="69"/>
        <end position="86"/>
    </location>
</feature>
<accession>A0AAE3BDJ4</accession>
<sequence length="413" mass="46984">MEKTNINNYSNAKPWGEIILGSLIIILLPFEDSVLRGTAIGYAGASLSIIPTLLLFLYRLIFFKIEKKLLVYSFYGVFISVFYFFLNQSYDSDVTVAQGIKYFILYFYFVYLYLYFKNTKINYSNAIKIMFFITLLSVLLSLIFKDFLDGASFLHFEPSRNFRPRGFSLESSTYGFLCITAMFMFALVMGIRLWTLFFLGVVICFLIMSKGTILVFSIAVIASYVICSGKSFFNLILSLLGVIICYFAFYFLLDQGFSSDLESYTSSSTRFAMILVGLFSLLYNPFGNGMTGFLPTIYEHGPTIVSFLKESGFSWLNFSEVSEYFVVGNTKNIGTKSFFFDSIIFFGFPFVVIFLKNIISNMKYSYKENDYVALAMIIFISLALVFYISGVGSYIAAVAFGIVSNKGFKHVVR</sequence>
<evidence type="ECO:0000313" key="2">
    <source>
        <dbReference type="EMBL" id="MBN3050469.1"/>
    </source>
</evidence>
<feature type="transmembrane region" description="Helical" evidence="1">
    <location>
        <begin position="126"/>
        <end position="144"/>
    </location>
</feature>
<gene>
    <name evidence="2" type="ORF">H4F45_02995</name>
</gene>
<dbReference type="Proteomes" id="UP000768524">
    <property type="component" value="Unassembled WGS sequence"/>
</dbReference>